<evidence type="ECO:0000256" key="1">
    <source>
        <dbReference type="SAM" id="MobiDB-lite"/>
    </source>
</evidence>
<evidence type="ECO:0000259" key="2">
    <source>
        <dbReference type="Pfam" id="PF18915"/>
    </source>
</evidence>
<feature type="domain" description="DUF5667" evidence="2">
    <location>
        <begin position="125"/>
        <end position="216"/>
    </location>
</feature>
<organism evidence="3 4">
    <name type="scientific">Terrabacter aeriphilus</name>
    <dbReference type="NCBI Taxonomy" id="515662"/>
    <lineage>
        <taxon>Bacteria</taxon>
        <taxon>Bacillati</taxon>
        <taxon>Actinomycetota</taxon>
        <taxon>Actinomycetes</taxon>
        <taxon>Micrococcales</taxon>
        <taxon>Intrasporangiaceae</taxon>
        <taxon>Terrabacter</taxon>
    </lineage>
</organism>
<dbReference type="EMBL" id="BAABIW010000018">
    <property type="protein sequence ID" value="GAA5031638.1"/>
    <property type="molecule type" value="Genomic_DNA"/>
</dbReference>
<dbReference type="Pfam" id="PF18915">
    <property type="entry name" value="DUF5667"/>
    <property type="match status" value="1"/>
</dbReference>
<feature type="region of interest" description="Disordered" evidence="1">
    <location>
        <begin position="287"/>
        <end position="358"/>
    </location>
</feature>
<feature type="compositionally biased region" description="Low complexity" evidence="1">
    <location>
        <begin position="332"/>
        <end position="341"/>
    </location>
</feature>
<evidence type="ECO:0000313" key="4">
    <source>
        <dbReference type="Proteomes" id="UP001500427"/>
    </source>
</evidence>
<keyword evidence="4" id="KW-1185">Reference proteome</keyword>
<protein>
    <recommendedName>
        <fullName evidence="2">DUF5667 domain-containing protein</fullName>
    </recommendedName>
</protein>
<comment type="caution">
    <text evidence="3">The sequence shown here is derived from an EMBL/GenBank/DDBJ whole genome shotgun (WGS) entry which is preliminary data.</text>
</comment>
<feature type="compositionally biased region" description="Low complexity" evidence="1">
    <location>
        <begin position="287"/>
        <end position="323"/>
    </location>
</feature>
<name>A0ABP9JGT5_9MICO</name>
<sequence length="434" mass="42414">MDLGRSADAELLQRALDGEAVGDPGILELVTVLHAVTAVEQAGLAPRPAFVADLRARLLEEGASPAVATGPEAGSDAGSVTGPEDGSPATVSVLHVATRPLKLIAAAAAAIIVVGGALGVASRSAVPGDSLYGVKQLLNRAAVEIAGSRVDRGLTYLAQAQEHIDEARGLLDRGVPAPHDLDDAYDSATDATLRAQTLLLEAYRTEQRTDALTELSDFYARAVPQVDAMRSRVPAASREAWQRLRDTLGAGRVATLRELAACTACGDLSAAARRDLAALTTGAATSAVAAGGATGATAPATRPTSPRAAPTAGATAAPTRPGGTRPPGGPTGTATGAPTGTGPAGSGTPGEVAGGVTGGVTLPGATVGLPGVGVTSSTVGAGGGGVTLPGATVSLPTVGVTPSTIHAGGGGVTLPGVTVSVPSLTLPVPPLPLP</sequence>
<accession>A0ABP9JGT5</accession>
<dbReference type="InterPro" id="IPR043725">
    <property type="entry name" value="DUF5667"/>
</dbReference>
<gene>
    <name evidence="3" type="ORF">GCM10023258_30000</name>
</gene>
<reference evidence="4" key="1">
    <citation type="journal article" date="2019" name="Int. J. Syst. Evol. Microbiol.">
        <title>The Global Catalogue of Microorganisms (GCM) 10K type strain sequencing project: providing services to taxonomists for standard genome sequencing and annotation.</title>
        <authorList>
            <consortium name="The Broad Institute Genomics Platform"/>
            <consortium name="The Broad Institute Genome Sequencing Center for Infectious Disease"/>
            <person name="Wu L."/>
            <person name="Ma J."/>
        </authorList>
    </citation>
    <scope>NUCLEOTIDE SEQUENCE [LARGE SCALE GENOMIC DNA]</scope>
    <source>
        <strain evidence="4">JCM 17687</strain>
    </source>
</reference>
<dbReference type="RefSeq" id="WP_345508306.1">
    <property type="nucleotide sequence ID" value="NZ_BAABIW010000018.1"/>
</dbReference>
<feature type="compositionally biased region" description="Gly residues" evidence="1">
    <location>
        <begin position="342"/>
        <end position="358"/>
    </location>
</feature>
<evidence type="ECO:0000313" key="3">
    <source>
        <dbReference type="EMBL" id="GAA5031638.1"/>
    </source>
</evidence>
<feature type="region of interest" description="Disordered" evidence="1">
    <location>
        <begin position="65"/>
        <end position="87"/>
    </location>
</feature>
<proteinExistence type="predicted"/>
<dbReference type="Proteomes" id="UP001500427">
    <property type="component" value="Unassembled WGS sequence"/>
</dbReference>